<dbReference type="RefSeq" id="WP_123930659.1">
    <property type="nucleotide sequence ID" value="NZ_JBPSDP010000008.1"/>
</dbReference>
<dbReference type="OrthoDB" id="2559672at2"/>
<dbReference type="GO" id="GO:0043565">
    <property type="term" value="F:sequence-specific DNA binding"/>
    <property type="evidence" value="ECO:0007669"/>
    <property type="project" value="InterPro"/>
</dbReference>
<reference evidence="5 6" key="1">
    <citation type="submission" date="2018-11" db="EMBL/GenBank/DDBJ databases">
        <title>Draft genome sequence of Gordonia sp. RS15-1S isolated from rice stems.</title>
        <authorList>
            <person name="Muangham S."/>
        </authorList>
    </citation>
    <scope>NUCLEOTIDE SEQUENCE [LARGE SCALE GENOMIC DNA]</scope>
    <source>
        <strain evidence="5 6">RS15-1S</strain>
    </source>
</reference>
<name>A0A3N4GK97_9ACTN</name>
<keyword evidence="1" id="KW-0805">Transcription regulation</keyword>
<organism evidence="5 6">
    <name type="scientific">Gordonia oryzae</name>
    <dbReference type="NCBI Taxonomy" id="2487349"/>
    <lineage>
        <taxon>Bacteria</taxon>
        <taxon>Bacillati</taxon>
        <taxon>Actinomycetota</taxon>
        <taxon>Actinomycetes</taxon>
        <taxon>Mycobacteriales</taxon>
        <taxon>Gordoniaceae</taxon>
        <taxon>Gordonia</taxon>
    </lineage>
</organism>
<dbReference type="InterPro" id="IPR009057">
    <property type="entry name" value="Homeodomain-like_sf"/>
</dbReference>
<dbReference type="InterPro" id="IPR018060">
    <property type="entry name" value="HTH_AraC"/>
</dbReference>
<keyword evidence="6" id="KW-1185">Reference proteome</keyword>
<dbReference type="InterPro" id="IPR046532">
    <property type="entry name" value="DUF6597"/>
</dbReference>
<dbReference type="EMBL" id="RKMH01000009">
    <property type="protein sequence ID" value="RPA59551.1"/>
    <property type="molecule type" value="Genomic_DNA"/>
</dbReference>
<dbReference type="Proteomes" id="UP000267536">
    <property type="component" value="Unassembled WGS sequence"/>
</dbReference>
<feature type="domain" description="HTH araC/xylS-type" evidence="4">
    <location>
        <begin position="172"/>
        <end position="273"/>
    </location>
</feature>
<evidence type="ECO:0000256" key="1">
    <source>
        <dbReference type="ARBA" id="ARBA00023015"/>
    </source>
</evidence>
<dbReference type="Pfam" id="PF20240">
    <property type="entry name" value="DUF6597"/>
    <property type="match status" value="1"/>
</dbReference>
<evidence type="ECO:0000256" key="3">
    <source>
        <dbReference type="ARBA" id="ARBA00023163"/>
    </source>
</evidence>
<dbReference type="SUPFAM" id="SSF46689">
    <property type="entry name" value="Homeodomain-like"/>
    <property type="match status" value="1"/>
</dbReference>
<evidence type="ECO:0000259" key="4">
    <source>
        <dbReference type="PROSITE" id="PS01124"/>
    </source>
</evidence>
<dbReference type="PROSITE" id="PS01124">
    <property type="entry name" value="HTH_ARAC_FAMILY_2"/>
    <property type="match status" value="1"/>
</dbReference>
<sequence>MSEDGDNGITTQPELGRGPRAIIGSAAAMPFRVSRLRAPADLARWVDYFWIVRWSTTETHEQQVIPQPVVHVAAEDGRLWVHGVGESRFSRTLTGDGQVFGIAFRAGGFRGFLDGPVSAWTRSVRTVADVLGVDDRQIARQLLDPAAGDDELLTIAARWLAERDPIDDPVIDEVAALAEMAEQDSSITRAEQLAAQAGVSLRTLQRQFGEYVGIGPKWVIQRFRMLDVAAIANAGGDVDWADTAVRLGFSDQSHLTRAFSRIVGKPPATYVRTERTGGSER</sequence>
<keyword evidence="3" id="KW-0804">Transcription</keyword>
<dbReference type="Gene3D" id="1.10.10.60">
    <property type="entry name" value="Homeodomain-like"/>
    <property type="match status" value="1"/>
</dbReference>
<dbReference type="InterPro" id="IPR050204">
    <property type="entry name" value="AraC_XylS_family_regulators"/>
</dbReference>
<dbReference type="Pfam" id="PF12833">
    <property type="entry name" value="HTH_18"/>
    <property type="match status" value="1"/>
</dbReference>
<dbReference type="SMART" id="SM00342">
    <property type="entry name" value="HTH_ARAC"/>
    <property type="match status" value="1"/>
</dbReference>
<gene>
    <name evidence="5" type="ORF">EF294_13300</name>
</gene>
<evidence type="ECO:0000256" key="2">
    <source>
        <dbReference type="ARBA" id="ARBA00023125"/>
    </source>
</evidence>
<dbReference type="GO" id="GO:0003700">
    <property type="term" value="F:DNA-binding transcription factor activity"/>
    <property type="evidence" value="ECO:0007669"/>
    <property type="project" value="InterPro"/>
</dbReference>
<protein>
    <submittedName>
        <fullName evidence="5">AraC family transcriptional regulator</fullName>
    </submittedName>
</protein>
<evidence type="ECO:0000313" key="6">
    <source>
        <dbReference type="Proteomes" id="UP000267536"/>
    </source>
</evidence>
<comment type="caution">
    <text evidence="5">The sequence shown here is derived from an EMBL/GenBank/DDBJ whole genome shotgun (WGS) entry which is preliminary data.</text>
</comment>
<dbReference type="PANTHER" id="PTHR46796">
    <property type="entry name" value="HTH-TYPE TRANSCRIPTIONAL ACTIVATOR RHAS-RELATED"/>
    <property type="match status" value="1"/>
</dbReference>
<keyword evidence="2" id="KW-0238">DNA-binding</keyword>
<proteinExistence type="predicted"/>
<dbReference type="AlphaFoldDB" id="A0A3N4GK97"/>
<evidence type="ECO:0000313" key="5">
    <source>
        <dbReference type="EMBL" id="RPA59551.1"/>
    </source>
</evidence>
<accession>A0A3N4GK97</accession>